<reference evidence="2" key="1">
    <citation type="submission" date="2023-10" db="EMBL/GenBank/DDBJ databases">
        <authorList>
            <person name="Chen Y."/>
            <person name="Shah S."/>
            <person name="Dougan E. K."/>
            <person name="Thang M."/>
            <person name="Chan C."/>
        </authorList>
    </citation>
    <scope>NUCLEOTIDE SEQUENCE [LARGE SCALE GENOMIC DNA]</scope>
</reference>
<keyword evidence="3" id="KW-1185">Reference proteome</keyword>
<protein>
    <submittedName>
        <fullName evidence="2">Uncharacterized protein</fullName>
    </submittedName>
</protein>
<gene>
    <name evidence="2" type="ORF">PCOR1329_LOCUS64499</name>
</gene>
<proteinExistence type="predicted"/>
<sequence>MPRPRRLSGLAHPIECQGRAERVRTECPVCPDLLRPGLAPAASSLLRAPSSTAPAALLFRRPSASAALVRGRRPSRLPTPSSARSASARLGFRQQSTGASRVLASPLVECVRVR</sequence>
<comment type="caution">
    <text evidence="2">The sequence shown here is derived from an EMBL/GenBank/DDBJ whole genome shotgun (WGS) entry which is preliminary data.</text>
</comment>
<evidence type="ECO:0000313" key="2">
    <source>
        <dbReference type="EMBL" id="CAK0881762.1"/>
    </source>
</evidence>
<dbReference type="EMBL" id="CAUYUJ010018226">
    <property type="protein sequence ID" value="CAK0881762.1"/>
    <property type="molecule type" value="Genomic_DNA"/>
</dbReference>
<evidence type="ECO:0000313" key="3">
    <source>
        <dbReference type="Proteomes" id="UP001189429"/>
    </source>
</evidence>
<organism evidence="2 3">
    <name type="scientific">Prorocentrum cordatum</name>
    <dbReference type="NCBI Taxonomy" id="2364126"/>
    <lineage>
        <taxon>Eukaryota</taxon>
        <taxon>Sar</taxon>
        <taxon>Alveolata</taxon>
        <taxon>Dinophyceae</taxon>
        <taxon>Prorocentrales</taxon>
        <taxon>Prorocentraceae</taxon>
        <taxon>Prorocentrum</taxon>
    </lineage>
</organism>
<dbReference type="Proteomes" id="UP001189429">
    <property type="component" value="Unassembled WGS sequence"/>
</dbReference>
<accession>A0ABN9W6I3</accession>
<feature type="compositionally biased region" description="Low complexity" evidence="1">
    <location>
        <begin position="76"/>
        <end position="90"/>
    </location>
</feature>
<name>A0ABN9W6I3_9DINO</name>
<feature type="region of interest" description="Disordered" evidence="1">
    <location>
        <begin position="69"/>
        <end position="96"/>
    </location>
</feature>
<evidence type="ECO:0000256" key="1">
    <source>
        <dbReference type="SAM" id="MobiDB-lite"/>
    </source>
</evidence>